<keyword evidence="5" id="KW-1185">Reference proteome</keyword>
<reference evidence="4" key="1">
    <citation type="submission" date="2021-04" db="EMBL/GenBank/DDBJ databases">
        <authorList>
            <person name="Zhang D.-C."/>
        </authorList>
    </citation>
    <scope>NUCLEOTIDE SEQUENCE</scope>
    <source>
        <strain evidence="4">CGMCC 1.15697</strain>
    </source>
</reference>
<dbReference type="CDD" id="cd01949">
    <property type="entry name" value="GGDEF"/>
    <property type="match status" value="1"/>
</dbReference>
<dbReference type="NCBIfam" id="TIGR00229">
    <property type="entry name" value="sensory_box"/>
    <property type="match status" value="1"/>
</dbReference>
<feature type="compositionally biased region" description="Basic and acidic residues" evidence="1">
    <location>
        <begin position="605"/>
        <end position="631"/>
    </location>
</feature>
<feature type="domain" description="GGDEF" evidence="3">
    <location>
        <begin position="456"/>
        <end position="600"/>
    </location>
</feature>
<comment type="caution">
    <text evidence="4">The sequence shown here is derived from an EMBL/GenBank/DDBJ whole genome shotgun (WGS) entry which is preliminary data.</text>
</comment>
<dbReference type="InterPro" id="IPR052155">
    <property type="entry name" value="Biofilm_reg_signaling"/>
</dbReference>
<dbReference type="InterPro" id="IPR000160">
    <property type="entry name" value="GGDEF_dom"/>
</dbReference>
<dbReference type="SUPFAM" id="SSF55785">
    <property type="entry name" value="PYP-like sensor domain (PAS domain)"/>
    <property type="match status" value="1"/>
</dbReference>
<dbReference type="Proteomes" id="UP000672602">
    <property type="component" value="Unassembled WGS sequence"/>
</dbReference>
<dbReference type="NCBIfam" id="TIGR00254">
    <property type="entry name" value="GGDEF"/>
    <property type="match status" value="1"/>
</dbReference>
<dbReference type="RefSeq" id="WP_210682682.1">
    <property type="nucleotide sequence ID" value="NZ_JAGMWN010000006.1"/>
</dbReference>
<dbReference type="Gene3D" id="3.30.450.20">
    <property type="entry name" value="PAS domain"/>
    <property type="match status" value="1"/>
</dbReference>
<dbReference type="Gene3D" id="3.30.70.270">
    <property type="match status" value="1"/>
</dbReference>
<dbReference type="PROSITE" id="PS50887">
    <property type="entry name" value="GGDEF"/>
    <property type="match status" value="1"/>
</dbReference>
<feature type="region of interest" description="Disordered" evidence="1">
    <location>
        <begin position="588"/>
        <end position="631"/>
    </location>
</feature>
<dbReference type="PROSITE" id="PS50113">
    <property type="entry name" value="PAC"/>
    <property type="match status" value="1"/>
</dbReference>
<dbReference type="SMART" id="SM00267">
    <property type="entry name" value="GGDEF"/>
    <property type="match status" value="1"/>
</dbReference>
<dbReference type="InterPro" id="IPR000700">
    <property type="entry name" value="PAS-assoc_C"/>
</dbReference>
<dbReference type="InterPro" id="IPR000014">
    <property type="entry name" value="PAS"/>
</dbReference>
<gene>
    <name evidence="4" type="ORF">KAJ83_13875</name>
</gene>
<evidence type="ECO:0000256" key="1">
    <source>
        <dbReference type="SAM" id="MobiDB-lite"/>
    </source>
</evidence>
<dbReference type="EMBL" id="JAGMWN010000006">
    <property type="protein sequence ID" value="MBP5858103.1"/>
    <property type="molecule type" value="Genomic_DNA"/>
</dbReference>
<feature type="region of interest" description="Disordered" evidence="1">
    <location>
        <begin position="1"/>
        <end position="39"/>
    </location>
</feature>
<dbReference type="SUPFAM" id="SSF55781">
    <property type="entry name" value="GAF domain-like"/>
    <property type="match status" value="1"/>
</dbReference>
<feature type="compositionally biased region" description="Basic and acidic residues" evidence="1">
    <location>
        <begin position="18"/>
        <end position="34"/>
    </location>
</feature>
<dbReference type="CDD" id="cd00130">
    <property type="entry name" value="PAS"/>
    <property type="match status" value="1"/>
</dbReference>
<feature type="domain" description="PAC" evidence="2">
    <location>
        <begin position="227"/>
        <end position="279"/>
    </location>
</feature>
<protein>
    <submittedName>
        <fullName evidence="4">Sensor domain-containing diguanylate cyclase</fullName>
    </submittedName>
</protein>
<dbReference type="InterPro" id="IPR029787">
    <property type="entry name" value="Nucleotide_cyclase"/>
</dbReference>
<dbReference type="PANTHER" id="PTHR44757:SF2">
    <property type="entry name" value="BIOFILM ARCHITECTURE MAINTENANCE PROTEIN MBAA"/>
    <property type="match status" value="1"/>
</dbReference>
<organism evidence="4 5">
    <name type="scientific">Marivibrio halodurans</name>
    <dbReference type="NCBI Taxonomy" id="2039722"/>
    <lineage>
        <taxon>Bacteria</taxon>
        <taxon>Pseudomonadati</taxon>
        <taxon>Pseudomonadota</taxon>
        <taxon>Alphaproteobacteria</taxon>
        <taxon>Rhodospirillales</taxon>
        <taxon>Rhodospirillaceae</taxon>
        <taxon>Marivibrio</taxon>
    </lineage>
</organism>
<proteinExistence type="predicted"/>
<evidence type="ECO:0000313" key="5">
    <source>
        <dbReference type="Proteomes" id="UP000672602"/>
    </source>
</evidence>
<dbReference type="InterPro" id="IPR043128">
    <property type="entry name" value="Rev_trsase/Diguanyl_cyclase"/>
</dbReference>
<dbReference type="InterPro" id="IPR035965">
    <property type="entry name" value="PAS-like_dom_sf"/>
</dbReference>
<dbReference type="Pfam" id="PF00990">
    <property type="entry name" value="GGDEF"/>
    <property type="match status" value="1"/>
</dbReference>
<dbReference type="SUPFAM" id="SSF55073">
    <property type="entry name" value="Nucleotide cyclase"/>
    <property type="match status" value="1"/>
</dbReference>
<sequence length="631" mass="66976">MRTGSSKVDDTPTDSPAQEDRATEPGPRDGESHEGGVSGADASRTVALAGGEALTGVFAGYPGPALLLDRSANPLGLNPAGKTLARHLGGDGGVTVMPQLVQLAVKARIAREGLTRELPAPNGRGRLEITILPQADGTMLVLGRDFTLDASIRTALAESRTRFKDLVDLAADFAWETDIDGCFTFVSARGALGYPPENLAGQPARDLIIDPDSAPAMLPFEAREAVRNVELWMRAGNGEARCLAISAAPMRDGVGVRAGARGIAIDITRERRQQAELAEMKSRERLVQYILSALRGAVEPEQMLAAAAAAVARAASAPGAALRIFDHDQVLLEASYGAAPEAETLEAAGARIIAADKVVEGSTRTHRWIGIAGRHSGETVGIISLWRESLAGDWSGEERRLLEAVEQHFAIAFRQIADQIQLEKLSRTDDLTGLLNRRAFFEDLAIGLQRCWRRGEGGALLYIDLDNFKPINDRHGHETGDRVLCSLGECLRKGTRGYDLTARLGGDEFAIWLEGAAADIARHRAEAFIAEITALDTGMAADGGGLGASVGIVMVSPDPSLSEAIGGVEPPNVATILAAADSAMYRAKEEGKRGTRFADGTISRGARDGSRRDRDRAGGANKHKEPDEGEG</sequence>
<accession>A0A8J7S3X2</accession>
<evidence type="ECO:0000313" key="4">
    <source>
        <dbReference type="EMBL" id="MBP5858103.1"/>
    </source>
</evidence>
<evidence type="ECO:0000259" key="2">
    <source>
        <dbReference type="PROSITE" id="PS50113"/>
    </source>
</evidence>
<dbReference type="AlphaFoldDB" id="A0A8J7S3X2"/>
<dbReference type="PANTHER" id="PTHR44757">
    <property type="entry name" value="DIGUANYLATE CYCLASE DGCP"/>
    <property type="match status" value="1"/>
</dbReference>
<dbReference type="Pfam" id="PF13426">
    <property type="entry name" value="PAS_9"/>
    <property type="match status" value="1"/>
</dbReference>
<name>A0A8J7S3X2_9PROT</name>
<evidence type="ECO:0000259" key="3">
    <source>
        <dbReference type="PROSITE" id="PS50887"/>
    </source>
</evidence>
<dbReference type="SMART" id="SM00091">
    <property type="entry name" value="PAS"/>
    <property type="match status" value="1"/>
</dbReference>